<reference evidence="1" key="1">
    <citation type="journal article" date="2014" name="Front. Microbiol.">
        <title>High frequency of phylogenetically diverse reductive dehalogenase-homologous genes in deep subseafloor sedimentary metagenomes.</title>
        <authorList>
            <person name="Kawai M."/>
            <person name="Futagami T."/>
            <person name="Toyoda A."/>
            <person name="Takaki Y."/>
            <person name="Nishi S."/>
            <person name="Hori S."/>
            <person name="Arai W."/>
            <person name="Tsubouchi T."/>
            <person name="Morono Y."/>
            <person name="Uchiyama I."/>
            <person name="Ito T."/>
            <person name="Fujiyama A."/>
            <person name="Inagaki F."/>
            <person name="Takami H."/>
        </authorList>
    </citation>
    <scope>NUCLEOTIDE SEQUENCE</scope>
    <source>
        <strain evidence="1">Expedition CK06-06</strain>
    </source>
</reference>
<proteinExistence type="predicted"/>
<gene>
    <name evidence="1" type="ORF">S06H3_12159</name>
</gene>
<name>X1KGX3_9ZZZZ</name>
<organism evidence="1">
    <name type="scientific">marine sediment metagenome</name>
    <dbReference type="NCBI Taxonomy" id="412755"/>
    <lineage>
        <taxon>unclassified sequences</taxon>
        <taxon>metagenomes</taxon>
        <taxon>ecological metagenomes</taxon>
    </lineage>
</organism>
<feature type="non-terminal residue" evidence="1">
    <location>
        <position position="1"/>
    </location>
</feature>
<evidence type="ECO:0000313" key="1">
    <source>
        <dbReference type="EMBL" id="GAI05918.1"/>
    </source>
</evidence>
<dbReference type="AlphaFoldDB" id="X1KGX3"/>
<accession>X1KGX3</accession>
<sequence length="91" mass="10702">FLDTQEWGVIRTGYNPLSVIKPKLYLYKQKPTTFAKGHIQTREGIEYTSDDRTILQRYRGYTKQITGLTDLAPLIRAFDRVFTEHAPKLRR</sequence>
<dbReference type="EMBL" id="BARV01005967">
    <property type="protein sequence ID" value="GAI05918.1"/>
    <property type="molecule type" value="Genomic_DNA"/>
</dbReference>
<protein>
    <submittedName>
        <fullName evidence="1">Uncharacterized protein</fullName>
    </submittedName>
</protein>
<comment type="caution">
    <text evidence="1">The sequence shown here is derived from an EMBL/GenBank/DDBJ whole genome shotgun (WGS) entry which is preliminary data.</text>
</comment>